<dbReference type="AlphaFoldDB" id="A0A5C6AR62"/>
<dbReference type="Pfam" id="PF00248">
    <property type="entry name" value="Aldo_ket_red"/>
    <property type="match status" value="1"/>
</dbReference>
<reference evidence="3 4" key="1">
    <citation type="submission" date="2019-02" db="EMBL/GenBank/DDBJ databases">
        <title>Deep-cultivation of Planctomycetes and their phenomic and genomic characterization uncovers novel biology.</title>
        <authorList>
            <person name="Wiegand S."/>
            <person name="Jogler M."/>
            <person name="Boedeker C."/>
            <person name="Pinto D."/>
            <person name="Vollmers J."/>
            <person name="Rivas-Marin E."/>
            <person name="Kohn T."/>
            <person name="Peeters S.H."/>
            <person name="Heuer A."/>
            <person name="Rast P."/>
            <person name="Oberbeckmann S."/>
            <person name="Bunk B."/>
            <person name="Jeske O."/>
            <person name="Meyerdierks A."/>
            <person name="Storesund J.E."/>
            <person name="Kallscheuer N."/>
            <person name="Luecker S."/>
            <person name="Lage O.M."/>
            <person name="Pohl T."/>
            <person name="Merkel B.J."/>
            <person name="Hornburger P."/>
            <person name="Mueller R.-W."/>
            <person name="Bruemmer F."/>
            <person name="Labrenz M."/>
            <person name="Spormann A.M."/>
            <person name="Op Den Camp H."/>
            <person name="Overmann J."/>
            <person name="Amann R."/>
            <person name="Jetten M.S.M."/>
            <person name="Mascher T."/>
            <person name="Medema M.H."/>
            <person name="Devos D.P."/>
            <person name="Kaster A.-K."/>
            <person name="Ovreas L."/>
            <person name="Rohde M."/>
            <person name="Galperin M.Y."/>
            <person name="Jogler C."/>
        </authorList>
    </citation>
    <scope>NUCLEOTIDE SEQUENCE [LARGE SCALE GENOMIC DNA]</scope>
    <source>
        <strain evidence="3 4">Pla52n</strain>
    </source>
</reference>
<dbReference type="InterPro" id="IPR023210">
    <property type="entry name" value="NADP_OxRdtase_dom"/>
</dbReference>
<dbReference type="EMBL" id="SJPN01000004">
    <property type="protein sequence ID" value="TWU02445.1"/>
    <property type="molecule type" value="Genomic_DNA"/>
</dbReference>
<comment type="caution">
    <text evidence="3">The sequence shown here is derived from an EMBL/GenBank/DDBJ whole genome shotgun (WGS) entry which is preliminary data.</text>
</comment>
<gene>
    <name evidence="3" type="primary">yhdN_2</name>
    <name evidence="3" type="ORF">Pla52n_34950</name>
</gene>
<keyword evidence="4" id="KW-1185">Reference proteome</keyword>
<evidence type="ECO:0000256" key="1">
    <source>
        <dbReference type="ARBA" id="ARBA00023002"/>
    </source>
</evidence>
<dbReference type="PANTHER" id="PTHR43364:SF4">
    <property type="entry name" value="NAD(P)-LINKED OXIDOREDUCTASE SUPERFAMILY PROTEIN"/>
    <property type="match status" value="1"/>
</dbReference>
<protein>
    <submittedName>
        <fullName evidence="3">General stress protein 69</fullName>
        <ecNumber evidence="3">1.1.1.-</ecNumber>
    </submittedName>
</protein>
<dbReference type="PRINTS" id="PR00069">
    <property type="entry name" value="ALDKETRDTASE"/>
</dbReference>
<dbReference type="RefSeq" id="WP_146520776.1">
    <property type="nucleotide sequence ID" value="NZ_CP151726.1"/>
</dbReference>
<evidence type="ECO:0000259" key="2">
    <source>
        <dbReference type="Pfam" id="PF00248"/>
    </source>
</evidence>
<sequence>MSSPTPNRHVVLGLWPIAGITTLGVTESDALQTIRCAIDAGITRFDTAFAYGYDGRSDRMLGDAIASRRDEFDVIGKVGQRWTSDHQRVLDGRPETLIADAETSLRRIGIEQFDTLMLHAPDPKVPIQISANAIAELTRRGLSRRIGVCNVDVEHYQRFRDAVGCDAVQCPLNMLQSDASASLIRQCEQDRCDVFTFWTLMKGLLAGKISREHTFADGDSRPGYAVFQGQQRENAHKVLDELAPLACKRGRTIAQLAIGWVLSQPGVTAALVGAHKPEQIAETAAATPLDEDLLSEVDSIVYRNT</sequence>
<proteinExistence type="predicted"/>
<dbReference type="PANTHER" id="PTHR43364">
    <property type="entry name" value="NADH-SPECIFIC METHYLGLYOXAL REDUCTASE-RELATED"/>
    <property type="match status" value="1"/>
</dbReference>
<dbReference type="SUPFAM" id="SSF51430">
    <property type="entry name" value="NAD(P)-linked oxidoreductase"/>
    <property type="match status" value="1"/>
</dbReference>
<dbReference type="InterPro" id="IPR020471">
    <property type="entry name" value="AKR"/>
</dbReference>
<evidence type="ECO:0000313" key="4">
    <source>
        <dbReference type="Proteomes" id="UP000320176"/>
    </source>
</evidence>
<dbReference type="InterPro" id="IPR036812">
    <property type="entry name" value="NAD(P)_OxRdtase_dom_sf"/>
</dbReference>
<dbReference type="InterPro" id="IPR050523">
    <property type="entry name" value="AKR_Detox_Biosynth"/>
</dbReference>
<dbReference type="GO" id="GO:0016491">
    <property type="term" value="F:oxidoreductase activity"/>
    <property type="evidence" value="ECO:0007669"/>
    <property type="project" value="UniProtKB-KW"/>
</dbReference>
<keyword evidence="1 3" id="KW-0560">Oxidoreductase</keyword>
<evidence type="ECO:0000313" key="3">
    <source>
        <dbReference type="EMBL" id="TWU02445.1"/>
    </source>
</evidence>
<name>A0A5C6AR62_9BACT</name>
<feature type="domain" description="NADP-dependent oxidoreductase" evidence="2">
    <location>
        <begin position="10"/>
        <end position="300"/>
    </location>
</feature>
<dbReference type="EC" id="1.1.1.-" evidence="3"/>
<dbReference type="Proteomes" id="UP000320176">
    <property type="component" value="Unassembled WGS sequence"/>
</dbReference>
<dbReference type="Gene3D" id="3.20.20.100">
    <property type="entry name" value="NADP-dependent oxidoreductase domain"/>
    <property type="match status" value="1"/>
</dbReference>
<dbReference type="OrthoDB" id="9804790at2"/>
<accession>A0A5C6AR62</accession>
<organism evidence="3 4">
    <name type="scientific">Stieleria varia</name>
    <dbReference type="NCBI Taxonomy" id="2528005"/>
    <lineage>
        <taxon>Bacteria</taxon>
        <taxon>Pseudomonadati</taxon>
        <taxon>Planctomycetota</taxon>
        <taxon>Planctomycetia</taxon>
        <taxon>Pirellulales</taxon>
        <taxon>Pirellulaceae</taxon>
        <taxon>Stieleria</taxon>
    </lineage>
</organism>
<dbReference type="GO" id="GO:0005829">
    <property type="term" value="C:cytosol"/>
    <property type="evidence" value="ECO:0007669"/>
    <property type="project" value="TreeGrafter"/>
</dbReference>